<dbReference type="EMBL" id="JACCCO010000002">
    <property type="protein sequence ID" value="NYF43045.1"/>
    <property type="molecule type" value="Genomic_DNA"/>
</dbReference>
<reference evidence="1 2" key="1">
    <citation type="submission" date="2020-07" db="EMBL/GenBank/DDBJ databases">
        <title>Sequencing the genomes of 1000 actinobacteria strains.</title>
        <authorList>
            <person name="Klenk H.-P."/>
        </authorList>
    </citation>
    <scope>NUCLEOTIDE SEQUENCE [LARGE SCALE GENOMIC DNA]</scope>
    <source>
        <strain evidence="1 2">DSM 45763</strain>
    </source>
</reference>
<accession>A0A852VAA5</accession>
<organism evidence="1 2">
    <name type="scientific">Streptosporangium sandarakinum</name>
    <dbReference type="NCBI Taxonomy" id="1260955"/>
    <lineage>
        <taxon>Bacteria</taxon>
        <taxon>Bacillati</taxon>
        <taxon>Actinomycetota</taxon>
        <taxon>Actinomycetes</taxon>
        <taxon>Streptosporangiales</taxon>
        <taxon>Streptosporangiaceae</taxon>
        <taxon>Streptosporangium</taxon>
    </lineage>
</organism>
<dbReference type="AlphaFoldDB" id="A0A852VAA5"/>
<dbReference type="Proteomes" id="UP000576393">
    <property type="component" value="Unassembled WGS sequence"/>
</dbReference>
<name>A0A852VAA5_9ACTN</name>
<evidence type="ECO:0000313" key="2">
    <source>
        <dbReference type="Proteomes" id="UP000576393"/>
    </source>
</evidence>
<keyword evidence="2" id="KW-1185">Reference proteome</keyword>
<protein>
    <submittedName>
        <fullName evidence="1">Uncharacterized protein</fullName>
    </submittedName>
</protein>
<evidence type="ECO:0000313" key="1">
    <source>
        <dbReference type="EMBL" id="NYF43045.1"/>
    </source>
</evidence>
<proteinExistence type="predicted"/>
<gene>
    <name evidence="1" type="ORF">HDA43_005246</name>
</gene>
<comment type="caution">
    <text evidence="1">The sequence shown here is derived from an EMBL/GenBank/DDBJ whole genome shotgun (WGS) entry which is preliminary data.</text>
</comment>
<sequence length="64" mass="7164">MNSGFGHFATHDAVGPAVIARLVEERGHEALLFSITCEESRAAKPGRNRIRRRTCRPERVNFTA</sequence>
<dbReference type="RefSeq" id="WP_179826004.1">
    <property type="nucleotide sequence ID" value="NZ_JACCCO010000002.1"/>
</dbReference>